<evidence type="ECO:0000313" key="1">
    <source>
        <dbReference type="EMBL" id="TNN36938.1"/>
    </source>
</evidence>
<comment type="caution">
    <text evidence="1">The sequence shown here is derived from an EMBL/GenBank/DDBJ whole genome shotgun (WGS) entry which is preliminary data.</text>
</comment>
<dbReference type="AlphaFoldDB" id="A0A4Z2F729"/>
<sequence length="98" mass="11179">MLVLWDHERPGAEAPPPARRRLVVFVIWPRLRGHASSIPVDDQGAEDNTITVHKADRKYTQWPLRGPIYANVAPMLCSRLPALLSEQRTRHLQLSYSS</sequence>
<protein>
    <submittedName>
        <fullName evidence="1">Uncharacterized protein</fullName>
    </submittedName>
</protein>
<reference evidence="1 2" key="1">
    <citation type="submission" date="2019-03" db="EMBL/GenBank/DDBJ databases">
        <title>First draft genome of Liparis tanakae, snailfish: a comprehensive survey of snailfish specific genes.</title>
        <authorList>
            <person name="Kim W."/>
            <person name="Song I."/>
            <person name="Jeong J.-H."/>
            <person name="Kim D."/>
            <person name="Kim S."/>
            <person name="Ryu S."/>
            <person name="Song J.Y."/>
            <person name="Lee S.K."/>
        </authorList>
    </citation>
    <scope>NUCLEOTIDE SEQUENCE [LARGE SCALE GENOMIC DNA]</scope>
    <source>
        <tissue evidence="1">Muscle</tissue>
    </source>
</reference>
<dbReference type="EMBL" id="SRLO01001552">
    <property type="protein sequence ID" value="TNN36938.1"/>
    <property type="molecule type" value="Genomic_DNA"/>
</dbReference>
<accession>A0A4Z2F729</accession>
<dbReference type="Proteomes" id="UP000314294">
    <property type="component" value="Unassembled WGS sequence"/>
</dbReference>
<organism evidence="1 2">
    <name type="scientific">Liparis tanakae</name>
    <name type="common">Tanaka's snailfish</name>
    <dbReference type="NCBI Taxonomy" id="230148"/>
    <lineage>
        <taxon>Eukaryota</taxon>
        <taxon>Metazoa</taxon>
        <taxon>Chordata</taxon>
        <taxon>Craniata</taxon>
        <taxon>Vertebrata</taxon>
        <taxon>Euteleostomi</taxon>
        <taxon>Actinopterygii</taxon>
        <taxon>Neopterygii</taxon>
        <taxon>Teleostei</taxon>
        <taxon>Neoteleostei</taxon>
        <taxon>Acanthomorphata</taxon>
        <taxon>Eupercaria</taxon>
        <taxon>Perciformes</taxon>
        <taxon>Cottioidei</taxon>
        <taxon>Cottales</taxon>
        <taxon>Liparidae</taxon>
        <taxon>Liparis</taxon>
    </lineage>
</organism>
<keyword evidence="2" id="KW-1185">Reference proteome</keyword>
<name>A0A4Z2F729_9TELE</name>
<proteinExistence type="predicted"/>
<gene>
    <name evidence="1" type="ORF">EYF80_052902</name>
</gene>
<evidence type="ECO:0000313" key="2">
    <source>
        <dbReference type="Proteomes" id="UP000314294"/>
    </source>
</evidence>